<sequence>MISIATPQRALRGQIVPRPTSPAAVGADHLGLLARRLTPRDRWLARMLYEHRVFTTRQITELAWPQPRVANSRLLDLYKWRLLDRFQPRQDRGRAQMHYVLDLAGVAVLAYEDGLEPRRVKFSRDNAFGLAHSLRLAHMIATNGFFTALVHHGRTPGSTGRLTAWWSESRCAEHFGDIVKPDAYGRWTSPGADLEWFLEHDTGSERPAGKLGSKVLGYAKLAATTGIVTPVLFWTTTISREAAVRRALADAVPHLADPSLVPIATASIEQGVLDGASDPSCAAWLPLSRRATNRMPLVDLSAAWPRVQQPNSDESGQSAPASPQLNTTRADRINPPSPIPPKPIPFGVQHQ</sequence>
<evidence type="ECO:0000256" key="1">
    <source>
        <dbReference type="SAM" id="MobiDB-lite"/>
    </source>
</evidence>
<reference evidence="2 3" key="1">
    <citation type="submission" date="2024-06" db="EMBL/GenBank/DDBJ databases">
        <title>The Natural Products Discovery Center: Release of the First 8490 Sequenced Strains for Exploring Actinobacteria Biosynthetic Diversity.</title>
        <authorList>
            <person name="Kalkreuter E."/>
            <person name="Kautsar S.A."/>
            <person name="Yang D."/>
            <person name="Bader C.D."/>
            <person name="Teijaro C.N."/>
            <person name="Fluegel L."/>
            <person name="Davis C.M."/>
            <person name="Simpson J.R."/>
            <person name="Lauterbach L."/>
            <person name="Steele A.D."/>
            <person name="Gui C."/>
            <person name="Meng S."/>
            <person name="Li G."/>
            <person name="Viehrig K."/>
            <person name="Ye F."/>
            <person name="Su P."/>
            <person name="Kiefer A.F."/>
            <person name="Nichols A."/>
            <person name="Cepeda A.J."/>
            <person name="Yan W."/>
            <person name="Fan B."/>
            <person name="Jiang Y."/>
            <person name="Adhikari A."/>
            <person name="Zheng C.-J."/>
            <person name="Schuster L."/>
            <person name="Cowan T.M."/>
            <person name="Smanski M.J."/>
            <person name="Chevrette M.G."/>
            <person name="De Carvalho L.P.S."/>
            <person name="Shen B."/>
        </authorList>
    </citation>
    <scope>NUCLEOTIDE SEQUENCE [LARGE SCALE GENOMIC DNA]</scope>
    <source>
        <strain evidence="2 3">NPDC048946</strain>
    </source>
</reference>
<protein>
    <submittedName>
        <fullName evidence="2">Replication-relaxation family protein</fullName>
    </submittedName>
</protein>
<dbReference type="RefSeq" id="WP_358347567.1">
    <property type="nucleotide sequence ID" value="NZ_JBEZFP010000002.1"/>
</dbReference>
<accession>A0ABV3D8V8</accession>
<proteinExistence type="predicted"/>
<dbReference type="Proteomes" id="UP001551482">
    <property type="component" value="Unassembled WGS sequence"/>
</dbReference>
<feature type="region of interest" description="Disordered" evidence="1">
    <location>
        <begin position="308"/>
        <end position="351"/>
    </location>
</feature>
<dbReference type="InterPro" id="IPR025855">
    <property type="entry name" value="Replic_Relax"/>
</dbReference>
<keyword evidence="3" id="KW-1185">Reference proteome</keyword>
<name>A0ABV3D8V8_9ACTN</name>
<dbReference type="EMBL" id="JBEZFP010000002">
    <property type="protein sequence ID" value="MEU8132173.1"/>
    <property type="molecule type" value="Genomic_DNA"/>
</dbReference>
<dbReference type="Pfam" id="PF13814">
    <property type="entry name" value="Replic_Relax"/>
    <property type="match status" value="1"/>
</dbReference>
<evidence type="ECO:0000313" key="3">
    <source>
        <dbReference type="Proteomes" id="UP001551482"/>
    </source>
</evidence>
<organism evidence="2 3">
    <name type="scientific">Streptodolium elevatio</name>
    <dbReference type="NCBI Taxonomy" id="3157996"/>
    <lineage>
        <taxon>Bacteria</taxon>
        <taxon>Bacillati</taxon>
        <taxon>Actinomycetota</taxon>
        <taxon>Actinomycetes</taxon>
        <taxon>Kitasatosporales</taxon>
        <taxon>Streptomycetaceae</taxon>
        <taxon>Streptodolium</taxon>
    </lineage>
</organism>
<gene>
    <name evidence="2" type="ORF">AB0C36_01550</name>
</gene>
<feature type="compositionally biased region" description="Polar residues" evidence="1">
    <location>
        <begin position="308"/>
        <end position="328"/>
    </location>
</feature>
<evidence type="ECO:0000313" key="2">
    <source>
        <dbReference type="EMBL" id="MEU8132173.1"/>
    </source>
</evidence>
<feature type="compositionally biased region" description="Pro residues" evidence="1">
    <location>
        <begin position="335"/>
        <end position="344"/>
    </location>
</feature>
<comment type="caution">
    <text evidence="2">The sequence shown here is derived from an EMBL/GenBank/DDBJ whole genome shotgun (WGS) entry which is preliminary data.</text>
</comment>